<evidence type="ECO:0000256" key="8">
    <source>
        <dbReference type="HAMAP-Rule" id="MF_02019"/>
    </source>
</evidence>
<dbReference type="GO" id="GO:0071555">
    <property type="term" value="P:cell wall organization"/>
    <property type="evidence" value="ECO:0007669"/>
    <property type="project" value="UniProtKB-KW"/>
</dbReference>
<feature type="binding site" evidence="7">
    <location>
        <position position="488"/>
    </location>
    <ligand>
        <name>meso-2,6-diaminopimelate</name>
        <dbReference type="ChEBI" id="CHEBI:57791"/>
    </ligand>
</feature>
<dbReference type="NCBIfam" id="NF008896">
    <property type="entry name" value="PRK11929.1"/>
    <property type="match status" value="1"/>
</dbReference>
<evidence type="ECO:0000256" key="9">
    <source>
        <dbReference type="RuleBase" id="RU004135"/>
    </source>
</evidence>
<feature type="binding site" evidence="7">
    <location>
        <position position="35"/>
    </location>
    <ligand>
        <name>UDP-N-acetyl-alpha-D-muramoyl-L-alanyl-D-glutamate</name>
        <dbReference type="ChEBI" id="CHEBI:83900"/>
    </ligand>
</feature>
<feature type="binding site" evidence="7">
    <location>
        <begin position="433"/>
        <end position="436"/>
    </location>
    <ligand>
        <name>meso-2,6-diaminopimelate</name>
        <dbReference type="ChEBI" id="CHEBI:57791"/>
    </ligand>
</feature>
<comment type="PTM">
    <text evidence="7">Carboxylation is probably crucial for Mg(2+) binding and, consequently, for the gamma-phosphate positioning of ATP.</text>
</comment>
<keyword evidence="8" id="KW-0067">ATP-binding</keyword>
<comment type="caution">
    <text evidence="7">Lacks conserved residue(s) required for the propagation of feature annotation.</text>
</comment>
<dbReference type="AlphaFoldDB" id="A0A0X8NZL5"/>
<dbReference type="Pfam" id="PF02875">
    <property type="entry name" value="Mur_ligase_C"/>
    <property type="match status" value="2"/>
</dbReference>
<feature type="modified residue" description="N6-carboxylysine" evidence="7">
    <location>
        <position position="232"/>
    </location>
</feature>
<feature type="binding site" evidence="7">
    <location>
        <position position="200"/>
    </location>
    <ligand>
        <name>UDP-N-acetyl-alpha-D-muramoyl-L-alanyl-D-glutamate</name>
        <dbReference type="ChEBI" id="CHEBI:83900"/>
    </ligand>
</feature>
<dbReference type="InterPro" id="IPR000713">
    <property type="entry name" value="Mur_ligase_N"/>
</dbReference>
<comment type="similarity">
    <text evidence="1 7">Belongs to the MurCDEF family. MurE subfamily.</text>
</comment>
<dbReference type="SUPFAM" id="SSF53244">
    <property type="entry name" value="MurD-like peptide ligases, peptide-binding domain"/>
    <property type="match status" value="2"/>
</dbReference>
<comment type="function">
    <text evidence="8 10">Involved in cell wall formation. Catalyzes the final step in the synthesis of UDP-N-acetylmuramoyl-pentapeptide, the precursor of murein.</text>
</comment>
<feature type="domain" description="Mur ligase N-terminal catalytic" evidence="11">
    <location>
        <begin position="31"/>
        <end position="106"/>
    </location>
</feature>
<evidence type="ECO:0000259" key="11">
    <source>
        <dbReference type="Pfam" id="PF01225"/>
    </source>
</evidence>
<dbReference type="Pfam" id="PF08245">
    <property type="entry name" value="Mur_ligase_M"/>
    <property type="match status" value="2"/>
</dbReference>
<evidence type="ECO:0000313" key="15">
    <source>
        <dbReference type="Proteomes" id="UP000060602"/>
    </source>
</evidence>
<dbReference type="Proteomes" id="UP000060602">
    <property type="component" value="Chromosome"/>
</dbReference>
<dbReference type="Gene3D" id="3.40.1390.10">
    <property type="entry name" value="MurE/MurF, N-terminal domain"/>
    <property type="match status" value="2"/>
</dbReference>
<evidence type="ECO:0000256" key="3">
    <source>
        <dbReference type="ARBA" id="ARBA00022960"/>
    </source>
</evidence>
<dbReference type="EMBL" id="CP014060">
    <property type="protein sequence ID" value="AMG37144.1"/>
    <property type="molecule type" value="Genomic_DNA"/>
</dbReference>
<dbReference type="GO" id="GO:0005737">
    <property type="term" value="C:cytoplasm"/>
    <property type="evidence" value="ECO:0007669"/>
    <property type="project" value="UniProtKB-SubCell"/>
</dbReference>
<dbReference type="InterPro" id="IPR005761">
    <property type="entry name" value="UDP-N-AcMur-Glu-dNH2Pim_ligase"/>
</dbReference>
<dbReference type="GO" id="GO:0009252">
    <property type="term" value="P:peptidoglycan biosynthetic process"/>
    <property type="evidence" value="ECO:0007669"/>
    <property type="project" value="UniProtKB-UniRule"/>
</dbReference>
<dbReference type="RefSeq" id="WP_061072426.1">
    <property type="nucleotide sequence ID" value="NZ_CP014060.2"/>
</dbReference>
<dbReference type="InterPro" id="IPR013221">
    <property type="entry name" value="Mur_ligase_cen"/>
</dbReference>
<dbReference type="NCBIfam" id="NF001126">
    <property type="entry name" value="PRK00139.1-4"/>
    <property type="match status" value="1"/>
</dbReference>
<keyword evidence="7" id="KW-0460">Magnesium</keyword>
<dbReference type="UniPathway" id="UPA00219"/>
<dbReference type="InterPro" id="IPR035911">
    <property type="entry name" value="MurE/MurF_N"/>
</dbReference>
<dbReference type="HAMAP" id="MF_00208">
    <property type="entry name" value="MurE"/>
    <property type="match status" value="1"/>
</dbReference>
<sequence length="954" mass="99485">MSAKGFLSSPAATVEQAVAWLHSRVSLTAHLKLDSREIEPGDVFVACPGLSSDGRLYIEKALALGASAVLFEAPATEAIEAAAAAGATPMLPVTGLRALLGELGDTWYGRPSSALAVVAVTGTNGKTSSVQWIAHALGRNDKPCGTIGTLGAVLPDGQTLGGHLTTPDVLTVHRLLAAMRDAGAKAVAMEASSIGIEQGRMDGVRVALAAYTNLTRDHLDYHGTMERYEAAKARLFRWPGLSAAVVNADDEAGRRLIASLPSDLSVMGYSLSADPAIPAAMRARDLQATAQGQIFTLVSPHGEAQIVTRLLGAHNVSNLLLVAGVLYKLGLPFAQIARELAATDPVDGRLQTVEPVASSTQAHAGRGALVVVDYSHTPDSLARALMALRPVAQARAGRLVCVFGCGGDRDAGKRPEMGRIAAELADHVVVSSDNPRSESPDAIVAQILAGIPASVAVEVQVDRARAIMQAVWASAPEDVVLLAGKGHETYQEIAGEKLPFDDREWARLALLLPLVKGVSTDTRRIGAGELFVALVGDNFDAHNYLDQAAERGACAAVVAHAVPESSLPQLVLGDTRVALMRIGAAWRARFTLPVVAVTGSNGKTTTKEMISAMLAGWQGETGRLATVGNLNNDIGVPLTLLRLRPEHRAAVFELGMNHPGEIAQLAAIAAPSVALVTNAQREHQEFMHTVEAVALENGAAIAALPADGVAVYPGDEPYAAIWDKLAAPRRALRFGLQPGLDVYAEQILADVDSTRCRVVTPVGSADLTLPVPGVHNLRNALAAIASAIAAGAPLEVAVRALAGFSPVAGRMQHKKLSDGTLLIDDTYNANPDSVRVAIDVLARMAGTRVLVLGDMGEVGDNGPAMHEEVGNYARELGLDALITLGDASRAAAAAYGTGAHACASVDEVVAALRGLRASCVLIKGSRFMRMERVVTAFISNDGQASKGQGDNHAA</sequence>
<keyword evidence="5 8" id="KW-0131">Cell cycle</keyword>
<feature type="binding site" evidence="7">
    <location>
        <position position="198"/>
    </location>
    <ligand>
        <name>UDP-N-acetyl-alpha-D-muramoyl-L-alanyl-D-glutamate</name>
        <dbReference type="ChEBI" id="CHEBI:83900"/>
    </ligand>
</feature>
<keyword evidence="6 8" id="KW-0961">Cell wall biogenesis/degradation</keyword>
<reference evidence="15" key="1">
    <citation type="submission" date="2015-12" db="EMBL/GenBank/DDBJ databases">
        <title>FDA dAtabase for Regulatory Grade micrObial Sequences (FDA-ARGOS): Supporting development and validation of Infectious Disease Dx tests.</title>
        <authorList>
            <person name="Case J."/>
            <person name="Tallon L."/>
            <person name="Sadzewicz L."/>
            <person name="Sengamalay N."/>
            <person name="Ott S."/>
            <person name="Godinez A."/>
            <person name="Nagaraj S."/>
            <person name="Nadendla S."/>
            <person name="Sichtig H."/>
        </authorList>
    </citation>
    <scope>NUCLEOTIDE SEQUENCE [LARGE SCALE GENOMIC DNA]</scope>
    <source>
        <strain evidence="15">FDAARGOS_147</strain>
    </source>
</reference>
<evidence type="ECO:0000313" key="14">
    <source>
        <dbReference type="EMBL" id="AMG37144.1"/>
    </source>
</evidence>
<dbReference type="PANTHER" id="PTHR23135:SF4">
    <property type="entry name" value="UDP-N-ACETYLMURAMOYL-L-ALANYL-D-GLUTAMATE--2,6-DIAMINOPIMELATE LIGASE MURE HOMOLOG, CHLOROPLASTIC"/>
    <property type="match status" value="1"/>
</dbReference>
<feature type="binding site" evidence="7">
    <location>
        <position position="409"/>
    </location>
    <ligand>
        <name>meso-2,6-diaminopimelate</name>
        <dbReference type="ChEBI" id="CHEBI:57791"/>
    </ligand>
</feature>
<feature type="binding site" evidence="7">
    <location>
        <begin position="122"/>
        <end position="128"/>
    </location>
    <ligand>
        <name>ATP</name>
        <dbReference type="ChEBI" id="CHEBI:30616"/>
    </ligand>
</feature>
<dbReference type="HAMAP" id="MF_02019">
    <property type="entry name" value="MurF"/>
    <property type="match status" value="1"/>
</dbReference>
<dbReference type="NCBIfam" id="TIGR01085">
    <property type="entry name" value="murE"/>
    <property type="match status" value="1"/>
</dbReference>
<comment type="similarity">
    <text evidence="8">Belongs to the MurCDEF family. MurF subfamily.</text>
</comment>
<evidence type="ECO:0000256" key="2">
    <source>
        <dbReference type="ARBA" id="ARBA00022618"/>
    </source>
</evidence>
<dbReference type="NCBIfam" id="TIGR01143">
    <property type="entry name" value="murF"/>
    <property type="match status" value="1"/>
</dbReference>
<dbReference type="GO" id="GO:0005524">
    <property type="term" value="F:ATP binding"/>
    <property type="evidence" value="ECO:0007669"/>
    <property type="project" value="UniProtKB-UniRule"/>
</dbReference>
<evidence type="ECO:0000256" key="5">
    <source>
        <dbReference type="ARBA" id="ARBA00023306"/>
    </source>
</evidence>
<comment type="cofactor">
    <cofactor evidence="7">
        <name>Mg(2+)</name>
        <dbReference type="ChEBI" id="CHEBI:18420"/>
    </cofactor>
</comment>
<feature type="binding site" evidence="7">
    <location>
        <begin position="165"/>
        <end position="166"/>
    </location>
    <ligand>
        <name>UDP-N-acetyl-alpha-D-muramoyl-L-alanyl-D-glutamate</name>
        <dbReference type="ChEBI" id="CHEBI:83900"/>
    </ligand>
</feature>
<keyword evidence="3 8" id="KW-0133">Cell shape</keyword>
<evidence type="ECO:0000256" key="6">
    <source>
        <dbReference type="ARBA" id="ARBA00023316"/>
    </source>
</evidence>
<feature type="domain" description="Mur ligase C-terminal" evidence="12">
    <location>
        <begin position="809"/>
        <end position="926"/>
    </location>
</feature>
<dbReference type="InterPro" id="IPR036615">
    <property type="entry name" value="Mur_ligase_C_dom_sf"/>
</dbReference>
<dbReference type="GO" id="GO:0008360">
    <property type="term" value="P:regulation of cell shape"/>
    <property type="evidence" value="ECO:0007669"/>
    <property type="project" value="UniProtKB-KW"/>
</dbReference>
<feature type="binding site" evidence="8">
    <location>
        <begin position="599"/>
        <end position="605"/>
    </location>
    <ligand>
        <name>ATP</name>
        <dbReference type="ChEBI" id="CHEBI:30616"/>
    </ligand>
</feature>
<comment type="catalytic activity">
    <reaction evidence="7">
        <text>UDP-N-acetyl-alpha-D-muramoyl-L-alanyl-D-glutamate + meso-2,6-diaminopimelate + ATP = UDP-N-acetyl-alpha-D-muramoyl-L-alanyl-gamma-D-glutamyl-meso-2,6-diaminopimelate + ADP + phosphate + H(+)</text>
        <dbReference type="Rhea" id="RHEA:23676"/>
        <dbReference type="ChEBI" id="CHEBI:15378"/>
        <dbReference type="ChEBI" id="CHEBI:30616"/>
        <dbReference type="ChEBI" id="CHEBI:43474"/>
        <dbReference type="ChEBI" id="CHEBI:57791"/>
        <dbReference type="ChEBI" id="CHEBI:83900"/>
        <dbReference type="ChEBI" id="CHEBI:83905"/>
        <dbReference type="ChEBI" id="CHEBI:456216"/>
        <dbReference type="EC" id="6.3.2.13"/>
    </reaction>
</comment>
<feature type="binding site" evidence="7">
    <location>
        <position position="33"/>
    </location>
    <ligand>
        <name>UDP-N-acetyl-alpha-D-muramoyl-L-alanyl-D-glutamate</name>
        <dbReference type="ChEBI" id="CHEBI:83900"/>
    </ligand>
</feature>
<dbReference type="GO" id="GO:0000287">
    <property type="term" value="F:magnesium ion binding"/>
    <property type="evidence" value="ECO:0007669"/>
    <property type="project" value="UniProtKB-UniRule"/>
</dbReference>
<comment type="subcellular location">
    <subcellularLocation>
        <location evidence="8 9">Cytoplasm</location>
    </subcellularLocation>
</comment>
<comment type="function">
    <text evidence="7">Catalyzes the addition of meso-diaminopimelic acid to the nucleotide precursor UDP-N-acetylmuramoyl-L-alanyl-D-glutamate (UMAG) in the biosynthesis of bacterial cell-wall peptidoglycan.</text>
</comment>
<dbReference type="InterPro" id="IPR005863">
    <property type="entry name" value="UDP-N-AcMur_synth"/>
</dbReference>
<dbReference type="Pfam" id="PF01225">
    <property type="entry name" value="Mur_ligase"/>
    <property type="match status" value="1"/>
</dbReference>
<dbReference type="Gene3D" id="3.40.1190.10">
    <property type="entry name" value="Mur-like, catalytic domain"/>
    <property type="match status" value="2"/>
</dbReference>
<dbReference type="EC" id="6.3.2.10" evidence="8"/>
<organism evidence="14 15">
    <name type="scientific">Alcaligenes xylosoxydans xylosoxydans</name>
    <name type="common">Achromobacter xylosoxidans</name>
    <dbReference type="NCBI Taxonomy" id="85698"/>
    <lineage>
        <taxon>Bacteria</taxon>
        <taxon>Pseudomonadati</taxon>
        <taxon>Pseudomonadota</taxon>
        <taxon>Betaproteobacteria</taxon>
        <taxon>Burkholderiales</taxon>
        <taxon>Alcaligenaceae</taxon>
        <taxon>Achromobacter</taxon>
    </lineage>
</organism>
<keyword evidence="8" id="KW-0547">Nucleotide-binding</keyword>
<keyword evidence="8 14" id="KW-0436">Ligase</keyword>
<keyword evidence="8" id="KW-0963">Cytoplasm</keyword>
<feature type="domain" description="Mur ligase central" evidence="13">
    <location>
        <begin position="120"/>
        <end position="325"/>
    </location>
</feature>
<dbReference type="InterPro" id="IPR036565">
    <property type="entry name" value="Mur-like_cat_sf"/>
</dbReference>
<feature type="domain" description="Mur ligase central" evidence="13">
    <location>
        <begin position="597"/>
        <end position="787"/>
    </location>
</feature>
<name>A0A0X8NZL5_ALCXX</name>
<proteinExistence type="inferred from homology"/>
<dbReference type="EC" id="6.3.2.13" evidence="7"/>
<keyword evidence="2 8" id="KW-0132">Cell division</keyword>
<keyword evidence="4 8" id="KW-0573">Peptidoglycan synthesis</keyword>
<dbReference type="Gene3D" id="3.90.190.20">
    <property type="entry name" value="Mur ligase, C-terminal domain"/>
    <property type="match status" value="2"/>
</dbReference>
<feature type="binding site" evidence="7">
    <location>
        <position position="192"/>
    </location>
    <ligand>
        <name>UDP-N-acetyl-alpha-D-muramoyl-L-alanyl-D-glutamate</name>
        <dbReference type="ChEBI" id="CHEBI:83900"/>
    </ligand>
</feature>
<dbReference type="GO" id="GO:0008766">
    <property type="term" value="F:UDP-N-acetylmuramoylalanyl-D-glutamyl-2,6-diaminopimelate-D-alanyl-D-alanine ligase activity"/>
    <property type="evidence" value="ECO:0007669"/>
    <property type="project" value="RHEA"/>
</dbReference>
<dbReference type="SUPFAM" id="SSF63418">
    <property type="entry name" value="MurE/MurF N-terminal domain"/>
    <property type="match status" value="2"/>
</dbReference>
<dbReference type="GO" id="GO:0047480">
    <property type="term" value="F:UDP-N-acetylmuramoyl-tripeptide-D-alanyl-D-alanine ligase activity"/>
    <property type="evidence" value="ECO:0007669"/>
    <property type="project" value="UniProtKB-UniRule"/>
</dbReference>
<feature type="domain" description="Mur ligase C-terminal" evidence="12">
    <location>
        <begin position="366"/>
        <end position="486"/>
    </location>
</feature>
<evidence type="ECO:0000256" key="1">
    <source>
        <dbReference type="ARBA" id="ARBA00005898"/>
    </source>
</evidence>
<evidence type="ECO:0000259" key="12">
    <source>
        <dbReference type="Pfam" id="PF02875"/>
    </source>
</evidence>
<comment type="catalytic activity">
    <reaction evidence="8 10">
        <text>D-alanyl-D-alanine + UDP-N-acetyl-alpha-D-muramoyl-L-alanyl-gamma-D-glutamyl-meso-2,6-diaminopimelate + ATP = UDP-N-acetyl-alpha-D-muramoyl-L-alanyl-gamma-D-glutamyl-meso-2,6-diaminopimeloyl-D-alanyl-D-alanine + ADP + phosphate + H(+)</text>
        <dbReference type="Rhea" id="RHEA:28374"/>
        <dbReference type="ChEBI" id="CHEBI:15378"/>
        <dbReference type="ChEBI" id="CHEBI:30616"/>
        <dbReference type="ChEBI" id="CHEBI:43474"/>
        <dbReference type="ChEBI" id="CHEBI:57822"/>
        <dbReference type="ChEBI" id="CHEBI:61386"/>
        <dbReference type="ChEBI" id="CHEBI:83905"/>
        <dbReference type="ChEBI" id="CHEBI:456216"/>
        <dbReference type="EC" id="6.3.2.10"/>
    </reaction>
</comment>
<evidence type="ECO:0000256" key="10">
    <source>
        <dbReference type="RuleBase" id="RU004136"/>
    </source>
</evidence>
<dbReference type="GO" id="GO:0051301">
    <property type="term" value="P:cell division"/>
    <property type="evidence" value="ECO:0007669"/>
    <property type="project" value="UniProtKB-KW"/>
</dbReference>
<evidence type="ECO:0000259" key="13">
    <source>
        <dbReference type="Pfam" id="PF08245"/>
    </source>
</evidence>
<feature type="binding site" evidence="7">
    <location>
        <position position="484"/>
    </location>
    <ligand>
        <name>meso-2,6-diaminopimelate</name>
        <dbReference type="ChEBI" id="CHEBI:57791"/>
    </ligand>
</feature>
<evidence type="ECO:0000256" key="7">
    <source>
        <dbReference type="HAMAP-Rule" id="MF_00208"/>
    </source>
</evidence>
<evidence type="ECO:0000256" key="4">
    <source>
        <dbReference type="ARBA" id="ARBA00022984"/>
    </source>
</evidence>
<dbReference type="InterPro" id="IPR004101">
    <property type="entry name" value="Mur_ligase_C"/>
</dbReference>
<protein>
    <recommendedName>
        <fullName evidence="7 8">Multifunctional fusion protein</fullName>
    </recommendedName>
    <domain>
        <recommendedName>
            <fullName evidence="7">UDP-N-acetylmuramoyl-L-alanyl-D-glutamate--2,6-diaminopimelate ligase</fullName>
            <ecNumber evidence="7">6.3.2.13</ecNumber>
        </recommendedName>
        <alternativeName>
            <fullName evidence="7">Meso-A2pm-adding enzyme</fullName>
        </alternativeName>
        <alternativeName>
            <fullName evidence="7">Meso-diaminopimelate-adding enzyme</fullName>
        </alternativeName>
        <alternativeName>
            <fullName evidence="7">UDP-MurNAc-L-Ala-D-Glu:meso-diaminopimelate ligase</fullName>
        </alternativeName>
        <alternativeName>
            <fullName evidence="7">UDP-MurNAc-tripeptide synthetase</fullName>
        </alternativeName>
        <alternativeName>
            <fullName evidence="7">UDP-N-acetylmuramyl-tripeptide synthetase</fullName>
        </alternativeName>
    </domain>
    <domain>
        <recommendedName>
            <fullName evidence="8">UDP-N-acetylmuramoyl-tripeptide--D-alanyl-D-alanine ligase</fullName>
            <ecNumber evidence="8">6.3.2.10</ecNumber>
        </recommendedName>
        <alternativeName>
            <fullName evidence="8">D-alanyl-D-alanine-adding enzyme</fullName>
        </alternativeName>
    </domain>
</protein>
<feature type="short sequence motif" description="Meso-diaminopimelate recognition motif" evidence="7">
    <location>
        <begin position="433"/>
        <end position="436"/>
    </location>
</feature>
<gene>
    <name evidence="8" type="primary">murF</name>
    <name evidence="7" type="synonym">murE</name>
    <name evidence="14" type="ORF">AL504_14650</name>
</gene>
<dbReference type="SUPFAM" id="SSF53623">
    <property type="entry name" value="MurD-like peptide ligases, catalytic domain"/>
    <property type="match status" value="2"/>
</dbReference>
<dbReference type="GO" id="GO:0008765">
    <property type="term" value="F:UDP-N-acetylmuramoylalanyl-D-glutamate-2,6-diaminopimelate ligase activity"/>
    <property type="evidence" value="ECO:0007669"/>
    <property type="project" value="UniProtKB-UniRule"/>
</dbReference>
<comment type="pathway">
    <text evidence="8 9">Cell wall biogenesis; peptidoglycan biosynthesis.</text>
</comment>
<accession>A0A0X8NZL5</accession>
<dbReference type="PANTHER" id="PTHR23135">
    <property type="entry name" value="MUR LIGASE FAMILY MEMBER"/>
    <property type="match status" value="1"/>
</dbReference>